<dbReference type="Proteomes" id="UP001063166">
    <property type="component" value="Unassembled WGS sequence"/>
</dbReference>
<sequence length="396" mass="43825">MAVLKHMHNKDHSKPGRDLCQRCYQYYLDKTGTVRRSSAAPTQAWSLPGHRKDVQKRIAQAQRGHVNNDVQAVGANSSRGVQDQAAGYVTGTTSGPLQTPGPTIHLPGNIHRNNIPPVHVQGRGPQPVGYTAAHASYPAVRHERIQQAYSTHNAEVGVVEVRMVLKLPGRVQEQLIHDLVEAVDHIPVHIGAVDLKRTLYDAVIPKWNAWTRNFPLPIEKIAMRDRLWVELKPRNPDCDVIARYFFKSGKNGALTFKPGTKTIIQFHVPNELYNAMLDKREADETADVAVARRVTGREGVVVELDDDVELSMAADFTVGISKGKKRARSLSPASQQEDFESSDIEEIKSPVKSAKSKVTKPPAKRSKAGSSLRTPRTQTHTGSKVHLRVEATLSEC</sequence>
<dbReference type="AlphaFoldDB" id="A0A9P3PR69"/>
<feature type="compositionally biased region" description="Polar residues" evidence="1">
    <location>
        <begin position="368"/>
        <end position="382"/>
    </location>
</feature>
<proteinExistence type="predicted"/>
<accession>A0A9P3PR69</accession>
<gene>
    <name evidence="2" type="ORF">LshimejAT787_0705740</name>
</gene>
<feature type="region of interest" description="Disordered" evidence="1">
    <location>
        <begin position="324"/>
        <end position="396"/>
    </location>
</feature>
<evidence type="ECO:0000256" key="1">
    <source>
        <dbReference type="SAM" id="MobiDB-lite"/>
    </source>
</evidence>
<comment type="caution">
    <text evidence="2">The sequence shown here is derived from an EMBL/GenBank/DDBJ whole genome shotgun (WGS) entry which is preliminary data.</text>
</comment>
<dbReference type="OrthoDB" id="3049890at2759"/>
<name>A0A9P3PR69_LYOSH</name>
<protein>
    <submittedName>
        <fullName evidence="2">Uncharacterized protein</fullName>
    </submittedName>
</protein>
<organism evidence="2 3">
    <name type="scientific">Lyophyllum shimeji</name>
    <name type="common">Hon-shimeji</name>
    <name type="synonym">Tricholoma shimeji</name>
    <dbReference type="NCBI Taxonomy" id="47721"/>
    <lineage>
        <taxon>Eukaryota</taxon>
        <taxon>Fungi</taxon>
        <taxon>Dikarya</taxon>
        <taxon>Basidiomycota</taxon>
        <taxon>Agaricomycotina</taxon>
        <taxon>Agaricomycetes</taxon>
        <taxon>Agaricomycetidae</taxon>
        <taxon>Agaricales</taxon>
        <taxon>Tricholomatineae</taxon>
        <taxon>Lyophyllaceae</taxon>
        <taxon>Lyophyllum</taxon>
    </lineage>
</organism>
<feature type="compositionally biased region" description="Basic residues" evidence="1">
    <location>
        <begin position="354"/>
        <end position="367"/>
    </location>
</feature>
<keyword evidence="3" id="KW-1185">Reference proteome</keyword>
<dbReference type="EMBL" id="BRPK01000007">
    <property type="protein sequence ID" value="GLB40064.1"/>
    <property type="molecule type" value="Genomic_DNA"/>
</dbReference>
<evidence type="ECO:0000313" key="3">
    <source>
        <dbReference type="Proteomes" id="UP001063166"/>
    </source>
</evidence>
<reference evidence="2" key="1">
    <citation type="submission" date="2022-07" db="EMBL/GenBank/DDBJ databases">
        <title>The genome of Lyophyllum shimeji provides insight into the initial evolution of ectomycorrhizal fungal genome.</title>
        <authorList>
            <person name="Kobayashi Y."/>
            <person name="Shibata T."/>
            <person name="Hirakawa H."/>
            <person name="Shigenobu S."/>
            <person name="Nishiyama T."/>
            <person name="Yamada A."/>
            <person name="Hasebe M."/>
            <person name="Kawaguchi M."/>
        </authorList>
    </citation>
    <scope>NUCLEOTIDE SEQUENCE</scope>
    <source>
        <strain evidence="2">AT787</strain>
    </source>
</reference>
<evidence type="ECO:0000313" key="2">
    <source>
        <dbReference type="EMBL" id="GLB40064.1"/>
    </source>
</evidence>